<comment type="caution">
    <text evidence="3">The sequence shown here is derived from an EMBL/GenBank/DDBJ whole genome shotgun (WGS) entry which is preliminary data.</text>
</comment>
<evidence type="ECO:0000313" key="3">
    <source>
        <dbReference type="EMBL" id="KVP87678.1"/>
    </source>
</evidence>
<dbReference type="Gene3D" id="1.10.101.10">
    <property type="entry name" value="PGBD-like superfamily/PGBD"/>
    <property type="match status" value="1"/>
</dbReference>
<organism evidence="3 4">
    <name type="scientific">Burkholderia ubonensis</name>
    <dbReference type="NCBI Taxonomy" id="101571"/>
    <lineage>
        <taxon>Bacteria</taxon>
        <taxon>Pseudomonadati</taxon>
        <taxon>Pseudomonadota</taxon>
        <taxon>Betaproteobacteria</taxon>
        <taxon>Burkholderiales</taxon>
        <taxon>Burkholderiaceae</taxon>
        <taxon>Burkholderia</taxon>
        <taxon>Burkholderia cepacia complex</taxon>
    </lineage>
</organism>
<protein>
    <submittedName>
        <fullName evidence="3">Peptidoglycan-binding protein</fullName>
    </submittedName>
</protein>
<dbReference type="InterPro" id="IPR024408">
    <property type="entry name" value="Muramidase"/>
</dbReference>
<keyword evidence="4" id="KW-1185">Reference proteome</keyword>
<dbReference type="EMBL" id="LPBJ01000104">
    <property type="protein sequence ID" value="KVP87678.1"/>
    <property type="molecule type" value="Genomic_DNA"/>
</dbReference>
<dbReference type="Pfam" id="PF01471">
    <property type="entry name" value="PG_binding_1"/>
    <property type="match status" value="1"/>
</dbReference>
<evidence type="ECO:0000313" key="4">
    <source>
        <dbReference type="Proteomes" id="UP000056453"/>
    </source>
</evidence>
<sequence length="268" mass="28689">MKTHRLGDQGDDVGLLQRRLIRAGYALDVTHVYDEATESAVKAVQTEAGLVVDGIAGPKTLAAIATGRRDPKHLADADIVEAADTLGVPVACVRAVNEVESTGSGFLSDGRPKILFERHVFWKRLEARGINPAPIAAKYPNICAQARGGYQGGAAEYTRLATAELIDAGAAYESASWGAFQVMGYHAERLGYSDIGDFVARMENGEGDQLDAFVRFVAADSNLLAALKGRKWAVFAKGYNGSDYARNLYDVKLARAYDKYAGADKAAA</sequence>
<dbReference type="SUPFAM" id="SSF47090">
    <property type="entry name" value="PGBD-like"/>
    <property type="match status" value="1"/>
</dbReference>
<dbReference type="InterPro" id="IPR036366">
    <property type="entry name" value="PGBDSf"/>
</dbReference>
<name>A0AAW3MN46_9BURK</name>
<proteinExistence type="predicted"/>
<dbReference type="InterPro" id="IPR002477">
    <property type="entry name" value="Peptidoglycan-bd-like"/>
</dbReference>
<dbReference type="InterPro" id="IPR036365">
    <property type="entry name" value="PGBD-like_sf"/>
</dbReference>
<gene>
    <name evidence="3" type="ORF">WJ96_01570</name>
</gene>
<feature type="domain" description="N-acetylmuramidase" evidence="2">
    <location>
        <begin position="90"/>
        <end position="260"/>
    </location>
</feature>
<dbReference type="AlphaFoldDB" id="A0AAW3MN46"/>
<evidence type="ECO:0000259" key="2">
    <source>
        <dbReference type="Pfam" id="PF11860"/>
    </source>
</evidence>
<dbReference type="Proteomes" id="UP000056453">
    <property type="component" value="Unassembled WGS sequence"/>
</dbReference>
<dbReference type="RefSeq" id="WP_059956992.1">
    <property type="nucleotide sequence ID" value="NZ_LPBJ01000104.1"/>
</dbReference>
<dbReference type="Pfam" id="PF11860">
    <property type="entry name" value="Muramidase"/>
    <property type="match status" value="1"/>
</dbReference>
<reference evidence="3 4" key="1">
    <citation type="submission" date="2015-11" db="EMBL/GenBank/DDBJ databases">
        <title>Expanding the genomic diversity of Burkholderia species for the development of highly accurate diagnostics.</title>
        <authorList>
            <person name="Sahl J."/>
            <person name="Keim P."/>
            <person name="Wagner D."/>
        </authorList>
    </citation>
    <scope>NUCLEOTIDE SEQUENCE [LARGE SCALE GENOMIC DNA]</scope>
    <source>
        <strain evidence="3 4">MSMB1808WGS</strain>
    </source>
</reference>
<accession>A0AAW3MN46</accession>
<feature type="domain" description="Peptidoglycan binding-like" evidence="1">
    <location>
        <begin position="9"/>
        <end position="64"/>
    </location>
</feature>
<evidence type="ECO:0000259" key="1">
    <source>
        <dbReference type="Pfam" id="PF01471"/>
    </source>
</evidence>